<dbReference type="Proteomes" id="UP000297245">
    <property type="component" value="Unassembled WGS sequence"/>
</dbReference>
<evidence type="ECO:0000313" key="3">
    <source>
        <dbReference type="Proteomes" id="UP000297245"/>
    </source>
</evidence>
<dbReference type="InterPro" id="IPR012337">
    <property type="entry name" value="RNaseH-like_sf"/>
</dbReference>
<dbReference type="OrthoDB" id="2976650at2759"/>
<accession>A0A4S8M9H1</accession>
<keyword evidence="3" id="KW-1185">Reference proteome</keyword>
<organism evidence="2 3">
    <name type="scientific">Dendrothele bispora (strain CBS 962.96)</name>
    <dbReference type="NCBI Taxonomy" id="1314807"/>
    <lineage>
        <taxon>Eukaryota</taxon>
        <taxon>Fungi</taxon>
        <taxon>Dikarya</taxon>
        <taxon>Basidiomycota</taxon>
        <taxon>Agaricomycotina</taxon>
        <taxon>Agaricomycetes</taxon>
        <taxon>Agaricomycetidae</taxon>
        <taxon>Agaricales</taxon>
        <taxon>Agaricales incertae sedis</taxon>
        <taxon>Dendrothele</taxon>
    </lineage>
</organism>
<feature type="domain" description="RNase H type-1" evidence="1">
    <location>
        <begin position="1"/>
        <end position="110"/>
    </location>
</feature>
<dbReference type="InterPro" id="IPR002156">
    <property type="entry name" value="RNaseH_domain"/>
</dbReference>
<evidence type="ECO:0000313" key="2">
    <source>
        <dbReference type="EMBL" id="THU99046.1"/>
    </source>
</evidence>
<reference evidence="2 3" key="1">
    <citation type="journal article" date="2019" name="Nat. Ecol. Evol.">
        <title>Megaphylogeny resolves global patterns of mushroom evolution.</title>
        <authorList>
            <person name="Varga T."/>
            <person name="Krizsan K."/>
            <person name="Foldi C."/>
            <person name="Dima B."/>
            <person name="Sanchez-Garcia M."/>
            <person name="Sanchez-Ramirez S."/>
            <person name="Szollosi G.J."/>
            <person name="Szarkandi J.G."/>
            <person name="Papp V."/>
            <person name="Albert L."/>
            <person name="Andreopoulos W."/>
            <person name="Angelini C."/>
            <person name="Antonin V."/>
            <person name="Barry K.W."/>
            <person name="Bougher N.L."/>
            <person name="Buchanan P."/>
            <person name="Buyck B."/>
            <person name="Bense V."/>
            <person name="Catcheside P."/>
            <person name="Chovatia M."/>
            <person name="Cooper J."/>
            <person name="Damon W."/>
            <person name="Desjardin D."/>
            <person name="Finy P."/>
            <person name="Geml J."/>
            <person name="Haridas S."/>
            <person name="Hughes K."/>
            <person name="Justo A."/>
            <person name="Karasinski D."/>
            <person name="Kautmanova I."/>
            <person name="Kiss B."/>
            <person name="Kocsube S."/>
            <person name="Kotiranta H."/>
            <person name="LaButti K.M."/>
            <person name="Lechner B.E."/>
            <person name="Liimatainen K."/>
            <person name="Lipzen A."/>
            <person name="Lukacs Z."/>
            <person name="Mihaltcheva S."/>
            <person name="Morgado L.N."/>
            <person name="Niskanen T."/>
            <person name="Noordeloos M.E."/>
            <person name="Ohm R.A."/>
            <person name="Ortiz-Santana B."/>
            <person name="Ovrebo C."/>
            <person name="Racz N."/>
            <person name="Riley R."/>
            <person name="Savchenko A."/>
            <person name="Shiryaev A."/>
            <person name="Soop K."/>
            <person name="Spirin V."/>
            <person name="Szebenyi C."/>
            <person name="Tomsovsky M."/>
            <person name="Tulloss R.E."/>
            <person name="Uehling J."/>
            <person name="Grigoriev I.V."/>
            <person name="Vagvolgyi C."/>
            <person name="Papp T."/>
            <person name="Martin F.M."/>
            <person name="Miettinen O."/>
            <person name="Hibbett D.S."/>
            <person name="Nagy L.G."/>
        </authorList>
    </citation>
    <scope>NUCLEOTIDE SEQUENCE [LARGE SCALE GENOMIC DNA]</scope>
    <source>
        <strain evidence="2 3">CBS 962.96</strain>
    </source>
</reference>
<dbReference type="SUPFAM" id="SSF53098">
    <property type="entry name" value="Ribonuclease H-like"/>
    <property type="match status" value="1"/>
</dbReference>
<dbReference type="GO" id="GO:0004523">
    <property type="term" value="F:RNA-DNA hybrid ribonuclease activity"/>
    <property type="evidence" value="ECO:0007669"/>
    <property type="project" value="InterPro"/>
</dbReference>
<protein>
    <submittedName>
        <fullName evidence="2">RnaseH-domain-containing protein</fullName>
    </submittedName>
</protein>
<sequence>MSLSNGQHQKIEQSKQTGELIAIKVAAETAHENEELDVLTDSAYALDSLLKNAKRHEDIGYIGIKNKNIIANTLASLRKRRNTIQMQWVEGHSGHEGNENANRLAKEGAEKDTPDHLDWSIPPTLCLTGAKLNQLTQSLAHQAVLTAKLEKEREKYGLRPRTEANPEKTKLSLEDDFGISPTQHAIWRGIRNRDFSRKARNFLWMVIHDAYMTGSHWLRPTFKEELQERATCHHDGRLETMEHILTECDSPGQALIWELVGSMWQRKSKKPWSKPSAGTIMGASLGEVLHETTQKRLTGESRLRRILITEAAYLIWVLRCERVIANDNV</sequence>
<dbReference type="InterPro" id="IPR036397">
    <property type="entry name" value="RNaseH_sf"/>
</dbReference>
<gene>
    <name evidence="2" type="ORF">K435DRAFT_659682</name>
</gene>
<evidence type="ECO:0000259" key="1">
    <source>
        <dbReference type="PROSITE" id="PS50879"/>
    </source>
</evidence>
<dbReference type="GO" id="GO:0003676">
    <property type="term" value="F:nucleic acid binding"/>
    <property type="evidence" value="ECO:0007669"/>
    <property type="project" value="InterPro"/>
</dbReference>
<dbReference type="Pfam" id="PF00075">
    <property type="entry name" value="RNase_H"/>
    <property type="match status" value="1"/>
</dbReference>
<proteinExistence type="predicted"/>
<dbReference type="PROSITE" id="PS50879">
    <property type="entry name" value="RNASE_H_1"/>
    <property type="match status" value="1"/>
</dbReference>
<dbReference type="Gene3D" id="3.30.420.10">
    <property type="entry name" value="Ribonuclease H-like superfamily/Ribonuclease H"/>
    <property type="match status" value="1"/>
</dbReference>
<dbReference type="AlphaFoldDB" id="A0A4S8M9H1"/>
<name>A0A4S8M9H1_DENBC</name>
<dbReference type="EMBL" id="ML179125">
    <property type="protein sequence ID" value="THU99046.1"/>
    <property type="molecule type" value="Genomic_DNA"/>
</dbReference>